<feature type="non-terminal residue" evidence="1">
    <location>
        <position position="1"/>
    </location>
</feature>
<evidence type="ECO:0000313" key="1">
    <source>
        <dbReference type="EMBL" id="KAL2782818.1"/>
    </source>
</evidence>
<proteinExistence type="predicted"/>
<keyword evidence="2" id="KW-1185">Reference proteome</keyword>
<sequence>PELDGYTLVGESILVKYFDLFYCSGVSRSGPVGLRFLGMQFRLPWNINKAISHRDCWIPKDGMPYIDTAYLFCRQLRDAALIFNCDCSLDVDECWTVSIPTNVFSDGLF</sequence>
<accession>A0ABR4FI98</accession>
<reference evidence="1 2" key="1">
    <citation type="submission" date="2024-07" db="EMBL/GenBank/DDBJ databases">
        <title>Section-level genome sequencing and comparative genomics of Aspergillus sections Usti and Cavernicolus.</title>
        <authorList>
            <consortium name="Lawrence Berkeley National Laboratory"/>
            <person name="Nybo J.L."/>
            <person name="Vesth T.C."/>
            <person name="Theobald S."/>
            <person name="Frisvad J.C."/>
            <person name="Larsen T.O."/>
            <person name="Kjaerboelling I."/>
            <person name="Rothschild-Mancinelli K."/>
            <person name="Lyhne E.K."/>
            <person name="Kogle M.E."/>
            <person name="Barry K."/>
            <person name="Clum A."/>
            <person name="Na H."/>
            <person name="Ledsgaard L."/>
            <person name="Lin J."/>
            <person name="Lipzen A."/>
            <person name="Kuo A."/>
            <person name="Riley R."/>
            <person name="Mondo S."/>
            <person name="Labutti K."/>
            <person name="Haridas S."/>
            <person name="Pangalinan J."/>
            <person name="Salamov A.A."/>
            <person name="Simmons B.A."/>
            <person name="Magnuson J.K."/>
            <person name="Chen J."/>
            <person name="Drula E."/>
            <person name="Henrissat B."/>
            <person name="Wiebenga A."/>
            <person name="Lubbers R.J."/>
            <person name="Gomes A.C."/>
            <person name="Makela M.R."/>
            <person name="Stajich J."/>
            <person name="Grigoriev I.V."/>
            <person name="Mortensen U.H."/>
            <person name="De Vries R.P."/>
            <person name="Baker S.E."/>
            <person name="Andersen M.R."/>
        </authorList>
    </citation>
    <scope>NUCLEOTIDE SEQUENCE [LARGE SCALE GENOMIC DNA]</scope>
    <source>
        <strain evidence="1 2">CBS 209.92</strain>
    </source>
</reference>
<name>A0ABR4FI98_9EURO</name>
<organism evidence="1 2">
    <name type="scientific">Aspergillus keveii</name>
    <dbReference type="NCBI Taxonomy" id="714993"/>
    <lineage>
        <taxon>Eukaryota</taxon>
        <taxon>Fungi</taxon>
        <taxon>Dikarya</taxon>
        <taxon>Ascomycota</taxon>
        <taxon>Pezizomycotina</taxon>
        <taxon>Eurotiomycetes</taxon>
        <taxon>Eurotiomycetidae</taxon>
        <taxon>Eurotiales</taxon>
        <taxon>Aspergillaceae</taxon>
        <taxon>Aspergillus</taxon>
        <taxon>Aspergillus subgen. Nidulantes</taxon>
    </lineage>
</organism>
<gene>
    <name evidence="1" type="ORF">BJX66DRAFT_319761</name>
</gene>
<evidence type="ECO:0000313" key="2">
    <source>
        <dbReference type="Proteomes" id="UP001610563"/>
    </source>
</evidence>
<protein>
    <submittedName>
        <fullName evidence="1">Uncharacterized protein</fullName>
    </submittedName>
</protein>
<comment type="caution">
    <text evidence="1">The sequence shown here is derived from an EMBL/GenBank/DDBJ whole genome shotgun (WGS) entry which is preliminary data.</text>
</comment>
<dbReference type="Proteomes" id="UP001610563">
    <property type="component" value="Unassembled WGS sequence"/>
</dbReference>
<dbReference type="EMBL" id="JBFTWV010000313">
    <property type="protein sequence ID" value="KAL2782818.1"/>
    <property type="molecule type" value="Genomic_DNA"/>
</dbReference>